<dbReference type="Bgee" id="ENSXETG00000035214">
    <property type="expression patterns" value="Expressed in neurula embryo and 1 other cell type or tissue"/>
</dbReference>
<dbReference type="KEGG" id="xtr:100485898"/>
<protein>
    <submittedName>
        <fullName evidence="4 6">Interaptin</fullName>
    </submittedName>
</protein>
<dbReference type="Ensembl" id="ENSXETT00000092873">
    <property type="protein sequence ID" value="ENSXETP00000076399"/>
    <property type="gene ID" value="ENSXETG00000035214"/>
</dbReference>
<dbReference type="GeneTree" id="ENSGT01010000229827"/>
<keyword evidence="3" id="KW-1133">Transmembrane helix</keyword>
<keyword evidence="1" id="KW-0175">Coiled coil</keyword>
<sequence>MGLVGTDTKLKYVHLILLLLVTGVIIMGLIYLNETSQRVQLQQKVLFMEKQAHHIVAERSIIRARANNLQGVVENQKNDIKHMQEIYNSQLEEQRQEFSKQKNDLQNTISTQEEIIINLERDYELLKKRFDSLNLQMEEFEKTQSRLLEKFSTQSTQCMKVINLVSELCNEKNSNKSRNFLVSSSTNGIFLKRITVGEEMNSTQGIFLIPNASFTYSTEKPGSVEAPGKNTKKHFTEILGDNNTTAHLKTFENSTQMPSTDREQDKENNISAIFDKRLTEDILEEENEKNTDTGKQTLDAKTVSKGNEDYAELNDSLEEDEDIMTLLLQEEKDQNMESPGDLQTENRNEFIKVLDTASDHRNITKVQERHATQPRAQMMQFSNTKTNVSSKENKTDNTNAMVSKQEAAAQETNKSKAVALKNETSQVKVNAKATNNIYKLFQSMESSHSAKLNSLKQTDSQINSTIPNLVPKPTTNVISAKESDLDTEKRSEKSEKEGYSTRRNDGKIKINTTKHKETAKLPTAEQDIPQALHKENILKRGDKKNNNELNQL</sequence>
<feature type="transmembrane region" description="Helical" evidence="3">
    <location>
        <begin position="12"/>
        <end position="32"/>
    </location>
</feature>
<feature type="coiled-coil region" evidence="1">
    <location>
        <begin position="66"/>
        <end position="150"/>
    </location>
</feature>
<name>A0A6I8QVX0_XENTR</name>
<keyword evidence="5" id="KW-1185">Reference proteome</keyword>
<dbReference type="Xenbase" id="XB-GENE-29078055">
    <property type="gene designation" value="LOC100485898"/>
</dbReference>
<dbReference type="OMA" id="MEDEHSA"/>
<dbReference type="RefSeq" id="XP_012826800.1">
    <property type="nucleotide sequence ID" value="XM_012971346.2"/>
</dbReference>
<feature type="compositionally biased region" description="Basic and acidic residues" evidence="2">
    <location>
        <begin position="532"/>
        <end position="546"/>
    </location>
</feature>
<reference evidence="6 7" key="3">
    <citation type="submission" date="2025-04" db="UniProtKB">
        <authorList>
            <consortium name="RefSeq"/>
        </authorList>
    </citation>
    <scope>IDENTIFICATION</scope>
    <source>
        <strain evidence="6 7">Nigerian</strain>
        <tissue evidence="6 7">Liver and blood</tissue>
    </source>
</reference>
<evidence type="ECO:0000313" key="5">
    <source>
        <dbReference type="Proteomes" id="UP000008143"/>
    </source>
</evidence>
<evidence type="ECO:0000313" key="6">
    <source>
        <dbReference type="RefSeq" id="XP_012826800.1"/>
    </source>
</evidence>
<dbReference type="OrthoDB" id="9909422at2759"/>
<evidence type="ECO:0000313" key="7">
    <source>
        <dbReference type="RefSeq" id="XP_017947898.1"/>
    </source>
</evidence>
<dbReference type="AlphaFoldDB" id="A0A6I8QVX0"/>
<keyword evidence="3" id="KW-0472">Membrane</keyword>
<evidence type="ECO:0000313" key="4">
    <source>
        <dbReference type="Ensembl" id="ENSXETP00000076399"/>
    </source>
</evidence>
<dbReference type="AGR" id="Xenbase:XB-GENE-29078055"/>
<evidence type="ECO:0000313" key="8">
    <source>
        <dbReference type="Xenbase" id="XB-GENE-29078055"/>
    </source>
</evidence>
<organism evidence="4">
    <name type="scientific">Xenopus tropicalis</name>
    <name type="common">Western clawed frog</name>
    <name type="synonym">Silurana tropicalis</name>
    <dbReference type="NCBI Taxonomy" id="8364"/>
    <lineage>
        <taxon>Eukaryota</taxon>
        <taxon>Metazoa</taxon>
        <taxon>Chordata</taxon>
        <taxon>Craniata</taxon>
        <taxon>Vertebrata</taxon>
        <taxon>Euteleostomi</taxon>
        <taxon>Amphibia</taxon>
        <taxon>Batrachia</taxon>
        <taxon>Anura</taxon>
        <taxon>Pipoidea</taxon>
        <taxon>Pipidae</taxon>
        <taxon>Xenopodinae</taxon>
        <taxon>Xenopus</taxon>
        <taxon>Silurana</taxon>
    </lineage>
</organism>
<evidence type="ECO:0000256" key="1">
    <source>
        <dbReference type="SAM" id="Coils"/>
    </source>
</evidence>
<evidence type="ECO:0000256" key="3">
    <source>
        <dbReference type="SAM" id="Phobius"/>
    </source>
</evidence>
<keyword evidence="3" id="KW-0812">Transmembrane</keyword>
<feature type="region of interest" description="Disordered" evidence="2">
    <location>
        <begin position="473"/>
        <end position="552"/>
    </location>
</feature>
<dbReference type="Proteomes" id="UP000008143">
    <property type="component" value="Chromosome 3"/>
</dbReference>
<accession>A0A6I8QVX0</accession>
<evidence type="ECO:0000256" key="2">
    <source>
        <dbReference type="SAM" id="MobiDB-lite"/>
    </source>
</evidence>
<dbReference type="GeneID" id="100485898"/>
<reference evidence="4" key="1">
    <citation type="journal article" date="2010" name="Science">
        <title>The genome of the Western clawed frog Xenopus tropicalis.</title>
        <authorList>
            <person name="Hellsten U."/>
            <person name="Harland R.M."/>
            <person name="Gilchrist M.J."/>
            <person name="Hendrix D."/>
            <person name="Jurka J."/>
            <person name="Kapitonov V."/>
            <person name="Ovcharenko I."/>
            <person name="Putnam N.H."/>
            <person name="Shu S."/>
            <person name="Taher L."/>
            <person name="Blitz I.L."/>
            <person name="Blumberg B."/>
            <person name="Dichmann D.S."/>
            <person name="Dubchak I."/>
            <person name="Amaya E."/>
            <person name="Detter J.C."/>
            <person name="Fletcher R."/>
            <person name="Gerhard D.S."/>
            <person name="Goodstein D."/>
            <person name="Graves T."/>
            <person name="Grigoriev I.V."/>
            <person name="Grimwood J."/>
            <person name="Kawashima T."/>
            <person name="Lindquist E."/>
            <person name="Lucas S.M."/>
            <person name="Mead P.E."/>
            <person name="Mitros T."/>
            <person name="Ogino H."/>
            <person name="Ohta Y."/>
            <person name="Poliakov A.V."/>
            <person name="Pollet N."/>
            <person name="Robert J."/>
            <person name="Salamov A."/>
            <person name="Sater A.K."/>
            <person name="Schmutz J."/>
            <person name="Terry A."/>
            <person name="Vize P.D."/>
            <person name="Warren W.C."/>
            <person name="Wells D."/>
            <person name="Wills A."/>
            <person name="Wilson R.K."/>
            <person name="Zimmerman L.B."/>
            <person name="Zorn A.M."/>
            <person name="Grainger R."/>
            <person name="Grammer T."/>
            <person name="Khokha M.K."/>
            <person name="Richardson P.M."/>
            <person name="Rokhsar D.S."/>
        </authorList>
    </citation>
    <scope>NUCLEOTIDE SEQUENCE [LARGE SCALE GENOMIC DNA]</scope>
    <source>
        <strain evidence="4">Nigerian</strain>
    </source>
</reference>
<proteinExistence type="predicted"/>
<dbReference type="RefSeq" id="XP_017947898.1">
    <property type="nucleotide sequence ID" value="XM_018092409.2"/>
</dbReference>
<reference evidence="4" key="2">
    <citation type="submission" date="2020-05" db="UniProtKB">
        <authorList>
            <consortium name="Ensembl"/>
        </authorList>
    </citation>
    <scope>IDENTIFICATION</scope>
</reference>
<gene>
    <name evidence="4 6 7 8" type="primary">LOC100485898</name>
</gene>
<feature type="compositionally biased region" description="Basic and acidic residues" evidence="2">
    <location>
        <begin position="481"/>
        <end position="519"/>
    </location>
</feature>